<organism evidence="5 6">
    <name type="scientific">Mucor flavus</name>
    <dbReference type="NCBI Taxonomy" id="439312"/>
    <lineage>
        <taxon>Eukaryota</taxon>
        <taxon>Fungi</taxon>
        <taxon>Fungi incertae sedis</taxon>
        <taxon>Mucoromycota</taxon>
        <taxon>Mucoromycotina</taxon>
        <taxon>Mucoromycetes</taxon>
        <taxon>Mucorales</taxon>
        <taxon>Mucorineae</taxon>
        <taxon>Mucoraceae</taxon>
        <taxon>Mucor</taxon>
    </lineage>
</organism>
<keyword evidence="6" id="KW-1185">Reference proteome</keyword>
<protein>
    <recommendedName>
        <fullName evidence="3">NF-kappa-B-activating protein C-terminal domain-containing protein</fullName>
    </recommendedName>
</protein>
<feature type="compositionally biased region" description="Basic and acidic residues" evidence="2">
    <location>
        <begin position="184"/>
        <end position="194"/>
    </location>
</feature>
<evidence type="ECO:0000313" key="5">
    <source>
        <dbReference type="EMBL" id="GAA5817884.1"/>
    </source>
</evidence>
<feature type="region of interest" description="Disordered" evidence="2">
    <location>
        <begin position="1"/>
        <end position="198"/>
    </location>
</feature>
<feature type="domain" description="NF-kappa-B-activating protein C-terminal" evidence="3">
    <location>
        <begin position="236"/>
        <end position="335"/>
    </location>
</feature>
<dbReference type="Pfam" id="PF06047">
    <property type="entry name" value="Nkap_C"/>
    <property type="match status" value="1"/>
</dbReference>
<evidence type="ECO:0000256" key="2">
    <source>
        <dbReference type="SAM" id="MobiDB-lite"/>
    </source>
</evidence>
<feature type="compositionally biased region" description="Basic residues" evidence="2">
    <location>
        <begin position="9"/>
        <end position="24"/>
    </location>
</feature>
<reference evidence="5" key="1">
    <citation type="submission" date="2024-03" db="EMBL/GenBank/DDBJ databases">
        <authorList>
            <consortium name="DAB_fungi"/>
            <person name="Toyotome T."/>
            <person name="Hosono M."/>
            <person name="Torimaru M."/>
            <person name="Fukuda K."/>
            <person name="Mikami N."/>
        </authorList>
    </citation>
    <scope>NUCLEOTIDE SEQUENCE</scope>
    <source>
        <strain evidence="5">KT1a</strain>
    </source>
</reference>
<gene>
    <name evidence="4" type="ORF">MFLAVUS_001340</name>
    <name evidence="5" type="ORF">MFLAVUS_011463</name>
</gene>
<accession>A0ABP9ZFQ4</accession>
<dbReference type="EMBL" id="BAABUK010000003">
    <property type="protein sequence ID" value="GAA5807960.1"/>
    <property type="molecule type" value="Genomic_DNA"/>
</dbReference>
<feature type="compositionally biased region" description="Basic residues" evidence="2">
    <location>
        <begin position="114"/>
        <end position="126"/>
    </location>
</feature>
<dbReference type="InterPro" id="IPR009269">
    <property type="entry name" value="NKAP_C"/>
</dbReference>
<evidence type="ECO:0000313" key="6">
    <source>
        <dbReference type="Proteomes" id="UP001473302"/>
    </source>
</evidence>
<dbReference type="EMBL" id="BAABUK010000054">
    <property type="protein sequence ID" value="GAA5817884.1"/>
    <property type="molecule type" value="Genomic_DNA"/>
</dbReference>
<name>A0ABP9ZFQ4_9FUNG</name>
<dbReference type="PANTHER" id="PTHR13087:SF0">
    <property type="entry name" value="NFKB ACTIVATING PROTEIN LIKE"/>
    <property type="match status" value="1"/>
</dbReference>
<feature type="compositionally biased region" description="Basic residues" evidence="2">
    <location>
        <begin position="33"/>
        <end position="49"/>
    </location>
</feature>
<comment type="caution">
    <text evidence="5">The sequence shown here is derived from an EMBL/GenBank/DDBJ whole genome shotgun (WGS) entry which is preliminary data.</text>
</comment>
<feature type="compositionally biased region" description="Polar residues" evidence="2">
    <location>
        <begin position="64"/>
        <end position="73"/>
    </location>
</feature>
<evidence type="ECO:0000259" key="3">
    <source>
        <dbReference type="Pfam" id="PF06047"/>
    </source>
</evidence>
<sequence length="342" mass="39526">MPGRSPSPHSRRRPSPPPPRRRSRDRSESSSPIRRRRDRTRSPSRRRRSPPPPPRNGRHYENSRGGQSQTEINNIPILPQESFSEYRIRVRNLSKKTIWSASPERPTRSPSPEKKHKSNKKTRSKRRGSDSESDSDEDHHRRHRRHKKRSHKSSSHRSSRRSRSSSKKRKRYSSDESSDSENEVQAHKEDKPVLEVDPSQLDAVQDLWVEKQVDLLDDLAPVGPAPLIENDDHNVRAYGGALLPGEGSAMAAYVQQGKRIPRRGEIGLSGDQILDFEKAGYVMSGNRHQRMNAVRLRKENQVISAEEKRLVLQHAQEQKMKRENEIISGFREILSDKFKKEE</sequence>
<evidence type="ECO:0000313" key="4">
    <source>
        <dbReference type="EMBL" id="GAA5807960.1"/>
    </source>
</evidence>
<dbReference type="InterPro" id="IPR040466">
    <property type="entry name" value="NKAP"/>
</dbReference>
<evidence type="ECO:0000256" key="1">
    <source>
        <dbReference type="ARBA" id="ARBA00009313"/>
    </source>
</evidence>
<feature type="compositionally biased region" description="Basic residues" evidence="2">
    <location>
        <begin position="140"/>
        <end position="171"/>
    </location>
</feature>
<reference evidence="5 6" key="2">
    <citation type="submission" date="2024-04" db="EMBL/GenBank/DDBJ databases">
        <title>genome sequences of Mucor flavus KT1a and Helicostylum pulchrum KT1b strains isolated from the surface of a dry-aged beef.</title>
        <authorList>
            <person name="Toyotome T."/>
            <person name="Hosono M."/>
            <person name="Torimaru M."/>
            <person name="Fukuda K."/>
            <person name="Mikami N."/>
        </authorList>
    </citation>
    <scope>NUCLEOTIDE SEQUENCE [LARGE SCALE GENOMIC DNA]</scope>
    <source>
        <strain evidence="5 6">KT1a</strain>
    </source>
</reference>
<proteinExistence type="inferred from homology"/>
<comment type="similarity">
    <text evidence="1">Belongs to the NKAP family.</text>
</comment>
<dbReference type="Proteomes" id="UP001473302">
    <property type="component" value="Unassembled WGS sequence"/>
</dbReference>
<dbReference type="PANTHER" id="PTHR13087">
    <property type="entry name" value="NF-KAPPA B ACTIVATING PROTEIN"/>
    <property type="match status" value="1"/>
</dbReference>